<dbReference type="Proteomes" id="UP000729290">
    <property type="component" value="Unassembled WGS sequence"/>
</dbReference>
<gene>
    <name evidence="4" type="ORF">H9X83_06300</name>
</gene>
<evidence type="ECO:0000313" key="5">
    <source>
        <dbReference type="Proteomes" id="UP000729290"/>
    </source>
</evidence>
<name>A0ABS2GA65_9FIRM</name>
<keyword evidence="5" id="KW-1185">Reference proteome</keyword>
<feature type="coiled-coil region" evidence="2">
    <location>
        <begin position="336"/>
        <end position="370"/>
    </location>
</feature>
<accession>A0ABS2GA65</accession>
<dbReference type="Pfam" id="PF01076">
    <property type="entry name" value="Mob_Pre"/>
    <property type="match status" value="1"/>
</dbReference>
<dbReference type="InterPro" id="IPR001668">
    <property type="entry name" value="Mob_Pre"/>
</dbReference>
<protein>
    <submittedName>
        <fullName evidence="4">Plasmid recombination protein</fullName>
    </submittedName>
</protein>
<comment type="similarity">
    <text evidence="1">Belongs to the plasmid mobilization pre family.</text>
</comment>
<evidence type="ECO:0000256" key="3">
    <source>
        <dbReference type="SAM" id="MobiDB-lite"/>
    </source>
</evidence>
<dbReference type="EMBL" id="JACSNV010000007">
    <property type="protein sequence ID" value="MBM6877772.1"/>
    <property type="molecule type" value="Genomic_DNA"/>
</dbReference>
<dbReference type="CDD" id="cd17242">
    <property type="entry name" value="MobM_relaxase"/>
    <property type="match status" value="1"/>
</dbReference>
<feature type="region of interest" description="Disordered" evidence="3">
    <location>
        <begin position="21"/>
        <end position="50"/>
    </location>
</feature>
<dbReference type="Gene3D" id="3.30.930.30">
    <property type="match status" value="1"/>
</dbReference>
<feature type="coiled-coil region" evidence="2">
    <location>
        <begin position="250"/>
        <end position="301"/>
    </location>
</feature>
<comment type="caution">
    <text evidence="4">The sequence shown here is derived from an EMBL/GenBank/DDBJ whole genome shotgun (WGS) entry which is preliminary data.</text>
</comment>
<evidence type="ECO:0000313" key="4">
    <source>
        <dbReference type="EMBL" id="MBM6877772.1"/>
    </source>
</evidence>
<dbReference type="RefSeq" id="WP_205133620.1">
    <property type="nucleotide sequence ID" value="NZ_JACSNT010000007.1"/>
</dbReference>
<evidence type="ECO:0000256" key="2">
    <source>
        <dbReference type="SAM" id="Coils"/>
    </source>
</evidence>
<organism evidence="4 5">
    <name type="scientific">Anaerotignum lactatifermentans</name>
    <dbReference type="NCBI Taxonomy" id="160404"/>
    <lineage>
        <taxon>Bacteria</taxon>
        <taxon>Bacillati</taxon>
        <taxon>Bacillota</taxon>
        <taxon>Clostridia</taxon>
        <taxon>Lachnospirales</taxon>
        <taxon>Anaerotignaceae</taxon>
        <taxon>Anaerotignum</taxon>
    </lineage>
</organism>
<keyword evidence="2" id="KW-0175">Coiled coil</keyword>
<sequence length="420" mass="48142">MARNDGIDRTSARNVNLTAAKIGNAQRHNEREKESYTNPDIIPEHTPQNIHFKKPTAGYAEMFAQMEKDGVISTRGLKSDANLYGELIFDVNSAYFYNHGGYEFAKRFYEDAYKAAIEIVGGEQYILSAVMHADERNRAMSEALGQDVFHYHLHVVYVPVVEKQILWSKRCKDKSLVGTVKETIMQVSSSKKWLSKPALDEQGAPILQKNGKPVLRKSYSVLQDDFFRAMRNAGYADVERGERGSSEEHLTVTQFKVEREQERLEQLTAQTQQKEQQAASLEKKIEKIQKQQIAVQEVEQIEPHAVPFSSKVMLDRSEYENLAAAAKKFYVQERKESKLQKALDAAMKMISELKAKVAALTAELAEYKSVRGQLRTVDLEKENGELRGKLRKYEDVISRHNLWSYFSQHRRSEIDRGESR</sequence>
<reference evidence="4 5" key="1">
    <citation type="journal article" date="2021" name="Sci. Rep.">
        <title>The distribution of antibiotic resistance genes in chicken gut microbiota commensals.</title>
        <authorList>
            <person name="Juricova H."/>
            <person name="Matiasovicova J."/>
            <person name="Kubasova T."/>
            <person name="Cejkova D."/>
            <person name="Rychlik I."/>
        </authorList>
    </citation>
    <scope>NUCLEOTIDE SEQUENCE [LARGE SCALE GENOMIC DNA]</scope>
    <source>
        <strain evidence="4 5">An431b</strain>
    </source>
</reference>
<evidence type="ECO:0000256" key="1">
    <source>
        <dbReference type="ARBA" id="ARBA00010657"/>
    </source>
</evidence>
<proteinExistence type="inferred from homology"/>